<evidence type="ECO:0000313" key="1">
    <source>
        <dbReference type="EMBL" id="MPC43643.1"/>
    </source>
</evidence>
<keyword evidence="2" id="KW-1185">Reference proteome</keyword>
<reference evidence="1 2" key="1">
    <citation type="submission" date="2019-05" db="EMBL/GenBank/DDBJ databases">
        <title>Another draft genome of Portunus trituberculatus and its Hox gene families provides insights of decapod evolution.</title>
        <authorList>
            <person name="Jeong J.-H."/>
            <person name="Song I."/>
            <person name="Kim S."/>
            <person name="Choi T."/>
            <person name="Kim D."/>
            <person name="Ryu S."/>
            <person name="Kim W."/>
        </authorList>
    </citation>
    <scope>NUCLEOTIDE SEQUENCE [LARGE SCALE GENOMIC DNA]</scope>
    <source>
        <tissue evidence="1">Muscle</tissue>
    </source>
</reference>
<dbReference type="EMBL" id="VSRR010005924">
    <property type="protein sequence ID" value="MPC43643.1"/>
    <property type="molecule type" value="Genomic_DNA"/>
</dbReference>
<protein>
    <submittedName>
        <fullName evidence="1">Uncharacterized protein</fullName>
    </submittedName>
</protein>
<sequence length="87" mass="10426">MYASITFVMRSAHRDGSLTRKQKNFYIKAKAFRRKQVFEMPGQRYLTPQAKNYREKFDLEHVMDCLPRITKAEGKERLKKGNEVKER</sequence>
<proteinExistence type="predicted"/>
<dbReference type="Proteomes" id="UP000324222">
    <property type="component" value="Unassembled WGS sequence"/>
</dbReference>
<organism evidence="1 2">
    <name type="scientific">Portunus trituberculatus</name>
    <name type="common">Swimming crab</name>
    <name type="synonym">Neptunus trituberculatus</name>
    <dbReference type="NCBI Taxonomy" id="210409"/>
    <lineage>
        <taxon>Eukaryota</taxon>
        <taxon>Metazoa</taxon>
        <taxon>Ecdysozoa</taxon>
        <taxon>Arthropoda</taxon>
        <taxon>Crustacea</taxon>
        <taxon>Multicrustacea</taxon>
        <taxon>Malacostraca</taxon>
        <taxon>Eumalacostraca</taxon>
        <taxon>Eucarida</taxon>
        <taxon>Decapoda</taxon>
        <taxon>Pleocyemata</taxon>
        <taxon>Brachyura</taxon>
        <taxon>Eubrachyura</taxon>
        <taxon>Portunoidea</taxon>
        <taxon>Portunidae</taxon>
        <taxon>Portuninae</taxon>
        <taxon>Portunus</taxon>
    </lineage>
</organism>
<dbReference type="AlphaFoldDB" id="A0A5B7FEY3"/>
<evidence type="ECO:0000313" key="2">
    <source>
        <dbReference type="Proteomes" id="UP000324222"/>
    </source>
</evidence>
<gene>
    <name evidence="1" type="ORF">E2C01_037295</name>
</gene>
<name>A0A5B7FEY3_PORTR</name>
<comment type="caution">
    <text evidence="1">The sequence shown here is derived from an EMBL/GenBank/DDBJ whole genome shotgun (WGS) entry which is preliminary data.</text>
</comment>
<accession>A0A5B7FEY3</accession>